<evidence type="ECO:0000313" key="3">
    <source>
        <dbReference type="Proteomes" id="UP001151760"/>
    </source>
</evidence>
<keyword evidence="3" id="KW-1185">Reference proteome</keyword>
<dbReference type="EMBL" id="BQNB010019582">
    <property type="protein sequence ID" value="GJT86805.1"/>
    <property type="molecule type" value="Genomic_DNA"/>
</dbReference>
<dbReference type="Proteomes" id="UP001151760">
    <property type="component" value="Unassembled WGS sequence"/>
</dbReference>
<comment type="caution">
    <text evidence="2">The sequence shown here is derived from an EMBL/GenBank/DDBJ whole genome shotgun (WGS) entry which is preliminary data.</text>
</comment>
<gene>
    <name evidence="2" type="ORF">Tco_1068522</name>
</gene>
<evidence type="ECO:0000313" key="2">
    <source>
        <dbReference type="EMBL" id="GJT86805.1"/>
    </source>
</evidence>
<reference evidence="2" key="1">
    <citation type="journal article" date="2022" name="Int. J. Mol. Sci.">
        <title>Draft Genome of Tanacetum Coccineum: Genomic Comparison of Closely Related Tanacetum-Family Plants.</title>
        <authorList>
            <person name="Yamashiro T."/>
            <person name="Shiraishi A."/>
            <person name="Nakayama K."/>
            <person name="Satake H."/>
        </authorList>
    </citation>
    <scope>NUCLEOTIDE SEQUENCE</scope>
</reference>
<feature type="compositionally biased region" description="Gly residues" evidence="1">
    <location>
        <begin position="233"/>
        <end position="242"/>
    </location>
</feature>
<reference evidence="2" key="2">
    <citation type="submission" date="2022-01" db="EMBL/GenBank/DDBJ databases">
        <authorList>
            <person name="Yamashiro T."/>
            <person name="Shiraishi A."/>
            <person name="Satake H."/>
            <person name="Nakayama K."/>
        </authorList>
    </citation>
    <scope>NUCLEOTIDE SEQUENCE</scope>
</reference>
<accession>A0ABQ5HHU8</accession>
<name>A0ABQ5HHU8_9ASTR</name>
<feature type="region of interest" description="Disordered" evidence="1">
    <location>
        <begin position="224"/>
        <end position="263"/>
    </location>
</feature>
<proteinExistence type="predicted"/>
<feature type="compositionally biased region" description="Acidic residues" evidence="1">
    <location>
        <begin position="243"/>
        <end position="263"/>
    </location>
</feature>
<sequence>MNDKSKDTAKARQDLKMLGIRSGLWLGQNKNEKCSKPQAAYSFKPEDRKKLCQFIKGVKLPDSSEFPNKDMKEEIPAGFEKADVARVIAVTVAGDNHPPPHQIPTGCGVAWATETHFDMAPQQGIPIAEHRIYAPYQQHLQKIYNAKALLKEILTCVPTWNPIAGHKSMRPSSGICKRFTMARRLLSRKGIGFLTRTRLTTWSASDAYVPRTFPRSDDKFSQMLTQLESYPEIGGGNGSGGCGDDEPGDDEDGGEDGEDEDDS</sequence>
<organism evidence="2 3">
    <name type="scientific">Tanacetum coccineum</name>
    <dbReference type="NCBI Taxonomy" id="301880"/>
    <lineage>
        <taxon>Eukaryota</taxon>
        <taxon>Viridiplantae</taxon>
        <taxon>Streptophyta</taxon>
        <taxon>Embryophyta</taxon>
        <taxon>Tracheophyta</taxon>
        <taxon>Spermatophyta</taxon>
        <taxon>Magnoliopsida</taxon>
        <taxon>eudicotyledons</taxon>
        <taxon>Gunneridae</taxon>
        <taxon>Pentapetalae</taxon>
        <taxon>asterids</taxon>
        <taxon>campanulids</taxon>
        <taxon>Asterales</taxon>
        <taxon>Asteraceae</taxon>
        <taxon>Asteroideae</taxon>
        <taxon>Anthemideae</taxon>
        <taxon>Anthemidinae</taxon>
        <taxon>Tanacetum</taxon>
    </lineage>
</organism>
<protein>
    <submittedName>
        <fullName evidence="2">Uncharacterized protein</fullName>
    </submittedName>
</protein>
<evidence type="ECO:0000256" key="1">
    <source>
        <dbReference type="SAM" id="MobiDB-lite"/>
    </source>
</evidence>